<dbReference type="Pfam" id="PF03176">
    <property type="entry name" value="MMPL"/>
    <property type="match status" value="2"/>
</dbReference>
<feature type="region of interest" description="Disordered" evidence="6">
    <location>
        <begin position="110"/>
        <end position="142"/>
    </location>
</feature>
<keyword evidence="3 7" id="KW-0812">Transmembrane</keyword>
<dbReference type="PANTHER" id="PTHR33406:SF12">
    <property type="entry name" value="BLR2997 PROTEIN"/>
    <property type="match status" value="1"/>
</dbReference>
<evidence type="ECO:0000256" key="5">
    <source>
        <dbReference type="ARBA" id="ARBA00023136"/>
    </source>
</evidence>
<dbReference type="PROSITE" id="PS50156">
    <property type="entry name" value="SSD"/>
    <property type="match status" value="2"/>
</dbReference>
<feature type="transmembrane region" description="Helical" evidence="7">
    <location>
        <begin position="310"/>
        <end position="329"/>
    </location>
</feature>
<dbReference type="Proteomes" id="UP000315995">
    <property type="component" value="Chromosome"/>
</dbReference>
<keyword evidence="5 7" id="KW-0472">Membrane</keyword>
<gene>
    <name evidence="9" type="ORF">FIV42_01970</name>
</gene>
<evidence type="ECO:0000256" key="3">
    <source>
        <dbReference type="ARBA" id="ARBA00022692"/>
    </source>
</evidence>
<feature type="domain" description="SSD" evidence="8">
    <location>
        <begin position="284"/>
        <end position="404"/>
    </location>
</feature>
<dbReference type="EMBL" id="CP041186">
    <property type="protein sequence ID" value="QDG49546.1"/>
    <property type="molecule type" value="Genomic_DNA"/>
</dbReference>
<dbReference type="OrthoDB" id="9794724at2"/>
<evidence type="ECO:0000256" key="2">
    <source>
        <dbReference type="ARBA" id="ARBA00022475"/>
    </source>
</evidence>
<evidence type="ECO:0000313" key="10">
    <source>
        <dbReference type="Proteomes" id="UP000315995"/>
    </source>
</evidence>
<dbReference type="PRINTS" id="PR00702">
    <property type="entry name" value="ACRIFLAVINRP"/>
</dbReference>
<feature type="transmembrane region" description="Helical" evidence="7">
    <location>
        <begin position="437"/>
        <end position="455"/>
    </location>
</feature>
<feature type="transmembrane region" description="Helical" evidence="7">
    <location>
        <begin position="667"/>
        <end position="687"/>
    </location>
</feature>
<feature type="transmembrane region" description="Helical" evidence="7">
    <location>
        <begin position="280"/>
        <end position="303"/>
    </location>
</feature>
<evidence type="ECO:0000256" key="4">
    <source>
        <dbReference type="ARBA" id="ARBA00022989"/>
    </source>
</evidence>
<keyword evidence="10" id="KW-1185">Reference proteome</keyword>
<dbReference type="InterPro" id="IPR001036">
    <property type="entry name" value="Acrflvin-R"/>
</dbReference>
<feature type="transmembrane region" description="Helical" evidence="7">
    <location>
        <begin position="15"/>
        <end position="34"/>
    </location>
</feature>
<feature type="transmembrane region" description="Helical" evidence="7">
    <location>
        <begin position="349"/>
        <end position="369"/>
    </location>
</feature>
<name>A0A4Y6PMK8_PERCE</name>
<dbReference type="PANTHER" id="PTHR33406">
    <property type="entry name" value="MEMBRANE PROTEIN MJ1562-RELATED"/>
    <property type="match status" value="1"/>
</dbReference>
<evidence type="ECO:0000256" key="6">
    <source>
        <dbReference type="SAM" id="MobiDB-lite"/>
    </source>
</evidence>
<feature type="transmembrane region" description="Helical" evidence="7">
    <location>
        <begin position="381"/>
        <end position="402"/>
    </location>
</feature>
<keyword evidence="4 7" id="KW-1133">Transmembrane helix</keyword>
<dbReference type="InterPro" id="IPR050545">
    <property type="entry name" value="Mycobact_MmpL"/>
</dbReference>
<accession>A0A4Y6PMK8</accession>
<dbReference type="SUPFAM" id="SSF82866">
    <property type="entry name" value="Multidrug efflux transporter AcrB transmembrane domain"/>
    <property type="match status" value="2"/>
</dbReference>
<dbReference type="GO" id="GO:0005886">
    <property type="term" value="C:plasma membrane"/>
    <property type="evidence" value="ECO:0007669"/>
    <property type="project" value="UniProtKB-SubCell"/>
</dbReference>
<feature type="domain" description="SSD" evidence="8">
    <location>
        <begin position="666"/>
        <end position="793"/>
    </location>
</feature>
<feature type="transmembrane region" description="Helical" evidence="7">
    <location>
        <begin position="771"/>
        <end position="791"/>
    </location>
</feature>
<organism evidence="9 10">
    <name type="scientific">Persicimonas caeni</name>
    <dbReference type="NCBI Taxonomy" id="2292766"/>
    <lineage>
        <taxon>Bacteria</taxon>
        <taxon>Deltaproteobacteria</taxon>
        <taxon>Bradymonadales</taxon>
        <taxon>Bradymonadaceae</taxon>
        <taxon>Persicimonas</taxon>
    </lineage>
</organism>
<dbReference type="AlphaFoldDB" id="A0A4Y6PMK8"/>
<sequence>MSSLLDRLADTIVEHRWIVLGILLLVTAVIGAGLHRLETNFSVDEIHGLSGAQQQALEEVRETFGADERTLVVLVSADDIFRPAALAWIREASRSLKDLDGIARVESITETPVPQVKDSPRGDNTLGSTDPPIPSPASLTPPSLKEMLSRLAKGEIRAGPVLGDEPIDAAGAERLQDALSDAPLIRERLVSPDAGSTLVVAQLDEDVESNADVAEVVSALNDWLAEHPAPEGVEVRPAGLPYINATIIERMKRDQTILLPGSLLLALLLLFVAFRWWPAIYLPVVAVVCSAIMIVGAMGWLGVPVDILNNIVPVMVVIIGITDAIHLVHRYGDYLDEDLVDASKDTFRSMAVACFLTSFTTAVGFVSLVVSETTVLQRFGLVAAGGVVLAYVVIITLVPAMLPAVGQPPERVRNANTSGKLNALLERMADMHLRRPWAATAAFLVLAAPVAIYGVTQLEVDNAVLDQFDPKDEIYQTVRRLEAEGFGVRTMDVVFRSAEDERLLQPDFLNRLHAFEKWADEQPGVQQTSGPTELLHEIWYLSTGNETARGRDFTDADTVDQLRLLAGASGRSPLQRHLSSDGEVARLEVSVKDVGDQATLTLAEDLRNRAEESVGALDGVEVAVTGRALISSQAIDTLIRDLLASLALAFVVIFAFMSLVLRSVRLGLVSLPATVLPLLVTAGYMAFRGIPLNAATVIIFSISIGLAVDGAIHVLARFREEAGRGESTDEALRHAVQGTGEAVILMYAALILGFALMLTSSFVPVRRFGELVSITVLTCLFSTLVLLPPLLKFAWKDDS</sequence>
<evidence type="ECO:0000313" key="9">
    <source>
        <dbReference type="EMBL" id="QDG49546.1"/>
    </source>
</evidence>
<dbReference type="RefSeq" id="WP_141196043.1">
    <property type="nucleotide sequence ID" value="NZ_CP041186.1"/>
</dbReference>
<reference evidence="9 10" key="1">
    <citation type="submission" date="2019-06" db="EMBL/GenBank/DDBJ databases">
        <title>Persicimonas caeni gen. nov., sp. nov., a predatory bacterium isolated from solar saltern.</title>
        <authorList>
            <person name="Wang S."/>
        </authorList>
    </citation>
    <scope>NUCLEOTIDE SEQUENCE [LARGE SCALE GENOMIC DNA]</scope>
    <source>
        <strain evidence="9 10">YN101</strain>
    </source>
</reference>
<keyword evidence="2" id="KW-1003">Cell membrane</keyword>
<dbReference type="InterPro" id="IPR000731">
    <property type="entry name" value="SSD"/>
</dbReference>
<feature type="transmembrane region" description="Helical" evidence="7">
    <location>
        <begin position="736"/>
        <end position="759"/>
    </location>
</feature>
<protein>
    <recommendedName>
        <fullName evidence="8">SSD domain-containing protein</fullName>
    </recommendedName>
</protein>
<evidence type="ECO:0000259" key="8">
    <source>
        <dbReference type="PROSITE" id="PS50156"/>
    </source>
</evidence>
<evidence type="ECO:0000256" key="1">
    <source>
        <dbReference type="ARBA" id="ARBA00004651"/>
    </source>
</evidence>
<evidence type="ECO:0000256" key="7">
    <source>
        <dbReference type="SAM" id="Phobius"/>
    </source>
</evidence>
<dbReference type="Gene3D" id="1.20.1640.10">
    <property type="entry name" value="Multidrug efflux transporter AcrB transmembrane domain"/>
    <property type="match status" value="2"/>
</dbReference>
<dbReference type="InterPro" id="IPR004869">
    <property type="entry name" value="MMPL_dom"/>
</dbReference>
<proteinExistence type="predicted"/>
<feature type="transmembrane region" description="Helical" evidence="7">
    <location>
        <begin position="257"/>
        <end position="274"/>
    </location>
</feature>
<comment type="subcellular location">
    <subcellularLocation>
        <location evidence="1">Cell membrane</location>
        <topology evidence="1">Multi-pass membrane protein</topology>
    </subcellularLocation>
</comment>
<feature type="transmembrane region" description="Helical" evidence="7">
    <location>
        <begin position="642"/>
        <end position="661"/>
    </location>
</feature>
<accession>A0A5B8Y022</accession>
<dbReference type="GO" id="GO:0022857">
    <property type="term" value="F:transmembrane transporter activity"/>
    <property type="evidence" value="ECO:0007669"/>
    <property type="project" value="InterPro"/>
</dbReference>
<feature type="transmembrane region" description="Helical" evidence="7">
    <location>
        <begin position="694"/>
        <end position="716"/>
    </location>
</feature>